<dbReference type="PANTHER" id="PTHR48016">
    <property type="entry name" value="MAP KINASE KINASE KINASE SSK2-RELATED-RELATED"/>
    <property type="match status" value="1"/>
</dbReference>
<sequence>MGISCCKQVKVNTEGITRLIADGDKSILWIKGEKIGSGSFGTVYRAIDIETANYFAVKCISLKNNKLNSSKLIKLIQKEVDILKVLEHSNIIKYYQTDLDIENHEINIITEYASKGNLQSFVSEFKPLSNKILQKFIKEILNALSYMHNKGVIHRDLKCANILISEDSSIKLSDFGLSKIIESTLITSEIAGSLNWMAPEIFSREFEANENAEDITEIKKYKGYSFPSDIWSLGCTVIEMITGSPPWTDTCKTMKEVLKSIMTQNNFPNIPTCSLDLKDFISKCFIRNPQNRPSADELLNHPFLNENSSSAVTATVL</sequence>
<evidence type="ECO:0000256" key="6">
    <source>
        <dbReference type="RuleBase" id="RU000304"/>
    </source>
</evidence>
<dbReference type="PROSITE" id="PS00107">
    <property type="entry name" value="PROTEIN_KINASE_ATP"/>
    <property type="match status" value="1"/>
</dbReference>
<organism evidence="8 9">
    <name type="scientific">Stentor coeruleus</name>
    <dbReference type="NCBI Taxonomy" id="5963"/>
    <lineage>
        <taxon>Eukaryota</taxon>
        <taxon>Sar</taxon>
        <taxon>Alveolata</taxon>
        <taxon>Ciliophora</taxon>
        <taxon>Postciliodesmatophora</taxon>
        <taxon>Heterotrichea</taxon>
        <taxon>Heterotrichida</taxon>
        <taxon>Stentoridae</taxon>
        <taxon>Stentor</taxon>
    </lineage>
</organism>
<evidence type="ECO:0000313" key="9">
    <source>
        <dbReference type="Proteomes" id="UP000187209"/>
    </source>
</evidence>
<dbReference type="EMBL" id="MPUH01000468">
    <property type="protein sequence ID" value="OMJ79504.1"/>
    <property type="molecule type" value="Genomic_DNA"/>
</dbReference>
<evidence type="ECO:0000256" key="4">
    <source>
        <dbReference type="ARBA" id="ARBA00022840"/>
    </source>
</evidence>
<dbReference type="SMART" id="SM00220">
    <property type="entry name" value="S_TKc"/>
    <property type="match status" value="1"/>
</dbReference>
<feature type="domain" description="Protein kinase" evidence="7">
    <location>
        <begin position="29"/>
        <end position="304"/>
    </location>
</feature>
<dbReference type="SUPFAM" id="SSF56112">
    <property type="entry name" value="Protein kinase-like (PK-like)"/>
    <property type="match status" value="1"/>
</dbReference>
<dbReference type="OrthoDB" id="2914378at2759"/>
<dbReference type="GO" id="GO:0004674">
    <property type="term" value="F:protein serine/threonine kinase activity"/>
    <property type="evidence" value="ECO:0007669"/>
    <property type="project" value="UniProtKB-KW"/>
</dbReference>
<dbReference type="InterPro" id="IPR008271">
    <property type="entry name" value="Ser/Thr_kinase_AS"/>
</dbReference>
<keyword evidence="2 5" id="KW-0547">Nucleotide-binding</keyword>
<keyword evidence="6" id="KW-0723">Serine/threonine-protein kinase</keyword>
<evidence type="ECO:0000313" key="8">
    <source>
        <dbReference type="EMBL" id="OMJ79504.1"/>
    </source>
</evidence>
<keyword evidence="4 5" id="KW-0067">ATP-binding</keyword>
<dbReference type="PROSITE" id="PS00108">
    <property type="entry name" value="PROTEIN_KINASE_ST"/>
    <property type="match status" value="1"/>
</dbReference>
<evidence type="ECO:0000256" key="1">
    <source>
        <dbReference type="ARBA" id="ARBA00022679"/>
    </source>
</evidence>
<comment type="similarity">
    <text evidence="6">Belongs to the protein kinase superfamily.</text>
</comment>
<keyword evidence="9" id="KW-1185">Reference proteome</keyword>
<dbReference type="PROSITE" id="PS50011">
    <property type="entry name" value="PROTEIN_KINASE_DOM"/>
    <property type="match status" value="1"/>
</dbReference>
<dbReference type="Pfam" id="PF00069">
    <property type="entry name" value="Pkinase"/>
    <property type="match status" value="1"/>
</dbReference>
<dbReference type="InterPro" id="IPR050538">
    <property type="entry name" value="MAP_kinase_kinase_kinase"/>
</dbReference>
<evidence type="ECO:0000256" key="3">
    <source>
        <dbReference type="ARBA" id="ARBA00022777"/>
    </source>
</evidence>
<dbReference type="CDD" id="cd06606">
    <property type="entry name" value="STKc_MAPKKK"/>
    <property type="match status" value="1"/>
</dbReference>
<keyword evidence="1" id="KW-0808">Transferase</keyword>
<reference evidence="8 9" key="1">
    <citation type="submission" date="2016-11" db="EMBL/GenBank/DDBJ databases">
        <title>The macronuclear genome of Stentor coeruleus: a giant cell with tiny introns.</title>
        <authorList>
            <person name="Slabodnick M."/>
            <person name="Ruby J.G."/>
            <person name="Reiff S.B."/>
            <person name="Swart E.C."/>
            <person name="Gosai S."/>
            <person name="Prabakaran S."/>
            <person name="Witkowska E."/>
            <person name="Larue G.E."/>
            <person name="Fisher S."/>
            <person name="Freeman R.M."/>
            <person name="Gunawardena J."/>
            <person name="Chu W."/>
            <person name="Stover N.A."/>
            <person name="Gregory B.D."/>
            <person name="Nowacki M."/>
            <person name="Derisi J."/>
            <person name="Roy S.W."/>
            <person name="Marshall W.F."/>
            <person name="Sood P."/>
        </authorList>
    </citation>
    <scope>NUCLEOTIDE SEQUENCE [LARGE SCALE GENOMIC DNA]</scope>
    <source>
        <strain evidence="8">WM001</strain>
    </source>
</reference>
<keyword evidence="3" id="KW-0418">Kinase</keyword>
<evidence type="ECO:0000259" key="7">
    <source>
        <dbReference type="PROSITE" id="PS50011"/>
    </source>
</evidence>
<protein>
    <recommendedName>
        <fullName evidence="7">Protein kinase domain-containing protein</fullName>
    </recommendedName>
</protein>
<dbReference type="InterPro" id="IPR000719">
    <property type="entry name" value="Prot_kinase_dom"/>
</dbReference>
<name>A0A1R2BRW3_9CILI</name>
<evidence type="ECO:0000256" key="2">
    <source>
        <dbReference type="ARBA" id="ARBA00022741"/>
    </source>
</evidence>
<dbReference type="InterPro" id="IPR017441">
    <property type="entry name" value="Protein_kinase_ATP_BS"/>
</dbReference>
<dbReference type="InterPro" id="IPR011009">
    <property type="entry name" value="Kinase-like_dom_sf"/>
</dbReference>
<evidence type="ECO:0000256" key="5">
    <source>
        <dbReference type="PROSITE-ProRule" id="PRU10141"/>
    </source>
</evidence>
<dbReference type="Proteomes" id="UP000187209">
    <property type="component" value="Unassembled WGS sequence"/>
</dbReference>
<accession>A0A1R2BRW3</accession>
<dbReference type="AlphaFoldDB" id="A0A1R2BRW3"/>
<gene>
    <name evidence="8" type="ORF">SteCoe_20469</name>
</gene>
<proteinExistence type="inferred from homology"/>
<dbReference type="PANTHER" id="PTHR48016:SF56">
    <property type="entry name" value="MAPKK KINASE"/>
    <property type="match status" value="1"/>
</dbReference>
<dbReference type="Gene3D" id="1.10.510.10">
    <property type="entry name" value="Transferase(Phosphotransferase) domain 1"/>
    <property type="match status" value="1"/>
</dbReference>
<comment type="caution">
    <text evidence="8">The sequence shown here is derived from an EMBL/GenBank/DDBJ whole genome shotgun (WGS) entry which is preliminary data.</text>
</comment>
<feature type="binding site" evidence="5">
    <location>
        <position position="58"/>
    </location>
    <ligand>
        <name>ATP</name>
        <dbReference type="ChEBI" id="CHEBI:30616"/>
    </ligand>
</feature>
<dbReference type="GO" id="GO:0005524">
    <property type="term" value="F:ATP binding"/>
    <property type="evidence" value="ECO:0007669"/>
    <property type="project" value="UniProtKB-UniRule"/>
</dbReference>